<dbReference type="AlphaFoldDB" id="C8PEK8"/>
<evidence type="ECO:0000313" key="1">
    <source>
        <dbReference type="EMBL" id="EEV18803.1"/>
    </source>
</evidence>
<evidence type="ECO:0000313" key="2">
    <source>
        <dbReference type="Proteomes" id="UP000005709"/>
    </source>
</evidence>
<dbReference type="Proteomes" id="UP000005709">
    <property type="component" value="Unassembled WGS sequence"/>
</dbReference>
<gene>
    <name evidence="1" type="ORF">CAMGR0001_1909</name>
</gene>
<keyword evidence="2" id="KW-1185">Reference proteome</keyword>
<name>C8PEK8_9BACT</name>
<reference evidence="1 2" key="1">
    <citation type="submission" date="2009-07" db="EMBL/GenBank/DDBJ databases">
        <authorList>
            <person name="Madupu R."/>
            <person name="Sebastian Y."/>
            <person name="Durkin A.S."/>
            <person name="Torralba M."/>
            <person name="Methe B."/>
            <person name="Sutton G.G."/>
            <person name="Strausberg R.L."/>
            <person name="Nelson K.E."/>
        </authorList>
    </citation>
    <scope>NUCLEOTIDE SEQUENCE [LARGE SCALE GENOMIC DNA]</scope>
    <source>
        <strain evidence="1 2">RM3268</strain>
    </source>
</reference>
<sequence>MPFLIYTKTGRSVVLYGTKGEYGYSPIFFLPNIADEGMEEFKPNIQGVKNEK</sequence>
<dbReference type="EMBL" id="ACYG01000008">
    <property type="protein sequence ID" value="EEV18803.1"/>
    <property type="molecule type" value="Genomic_DNA"/>
</dbReference>
<comment type="caution">
    <text evidence="1">The sequence shown here is derived from an EMBL/GenBank/DDBJ whole genome shotgun (WGS) entry which is preliminary data.</text>
</comment>
<organism evidence="1 2">
    <name type="scientific">Campylobacter gracilis RM3268</name>
    <dbReference type="NCBI Taxonomy" id="553220"/>
    <lineage>
        <taxon>Bacteria</taxon>
        <taxon>Pseudomonadati</taxon>
        <taxon>Campylobacterota</taxon>
        <taxon>Epsilonproteobacteria</taxon>
        <taxon>Campylobacterales</taxon>
        <taxon>Campylobacteraceae</taxon>
        <taxon>Campylobacter</taxon>
    </lineage>
</organism>
<proteinExistence type="predicted"/>
<accession>C8PEK8</accession>
<protein>
    <submittedName>
        <fullName evidence="1">Uncharacterized protein</fullName>
    </submittedName>
</protein>